<evidence type="ECO:0000313" key="6">
    <source>
        <dbReference type="Proteomes" id="UP000323136"/>
    </source>
</evidence>
<dbReference type="Pfam" id="PF03445">
    <property type="entry name" value="DUF294"/>
    <property type="match status" value="1"/>
</dbReference>
<dbReference type="SUPFAM" id="SSF51206">
    <property type="entry name" value="cAMP-binding domain-like"/>
    <property type="match status" value="1"/>
</dbReference>
<evidence type="ECO:0000256" key="2">
    <source>
        <dbReference type="PROSITE-ProRule" id="PRU00703"/>
    </source>
</evidence>
<dbReference type="SUPFAM" id="SSF54631">
    <property type="entry name" value="CBS-domain pair"/>
    <property type="match status" value="1"/>
</dbReference>
<proteinExistence type="predicted"/>
<feature type="domain" description="CBS" evidence="4">
    <location>
        <begin position="164"/>
        <end position="220"/>
    </location>
</feature>
<dbReference type="PROSITE" id="PS50042">
    <property type="entry name" value="CNMP_BINDING_3"/>
    <property type="match status" value="1"/>
</dbReference>
<dbReference type="InterPro" id="IPR000644">
    <property type="entry name" value="CBS_dom"/>
</dbReference>
<dbReference type="InterPro" id="IPR018490">
    <property type="entry name" value="cNMP-bd_dom_sf"/>
</dbReference>
<dbReference type="EMBL" id="VNIA01000008">
    <property type="protein sequence ID" value="TYP96280.1"/>
    <property type="molecule type" value="Genomic_DNA"/>
</dbReference>
<dbReference type="AlphaFoldDB" id="A0A5S5DJZ6"/>
<protein>
    <submittedName>
        <fullName evidence="5">CBS domain-containing protein</fullName>
    </submittedName>
</protein>
<dbReference type="CDD" id="cd04587">
    <property type="entry name" value="CBS_pair_CAP-ED_NT_Pol-beta-like_DUF294_assoc"/>
    <property type="match status" value="1"/>
</dbReference>
<accession>A0A5S5DJZ6</accession>
<dbReference type="Pfam" id="PF00027">
    <property type="entry name" value="cNMP_binding"/>
    <property type="match status" value="1"/>
</dbReference>
<dbReference type="RefSeq" id="WP_148871189.1">
    <property type="nucleotide sequence ID" value="NZ_VNIA01000008.1"/>
</dbReference>
<organism evidence="5 6">
    <name type="scientific">Tenacibaculum adriaticum</name>
    <dbReference type="NCBI Taxonomy" id="413713"/>
    <lineage>
        <taxon>Bacteria</taxon>
        <taxon>Pseudomonadati</taxon>
        <taxon>Bacteroidota</taxon>
        <taxon>Flavobacteriia</taxon>
        <taxon>Flavobacteriales</taxon>
        <taxon>Flavobacteriaceae</taxon>
        <taxon>Tenacibaculum</taxon>
    </lineage>
</organism>
<dbReference type="SMART" id="SM00100">
    <property type="entry name" value="cNMP"/>
    <property type="match status" value="1"/>
</dbReference>
<dbReference type="OrthoDB" id="9810963at2"/>
<dbReference type="InterPro" id="IPR005105">
    <property type="entry name" value="GlnD_Uridyltrans_N"/>
</dbReference>
<dbReference type="CDD" id="cd00038">
    <property type="entry name" value="CAP_ED"/>
    <property type="match status" value="1"/>
</dbReference>
<dbReference type="GO" id="GO:0008773">
    <property type="term" value="F:[protein-PII] uridylyltransferase activity"/>
    <property type="evidence" value="ECO:0007669"/>
    <property type="project" value="InterPro"/>
</dbReference>
<gene>
    <name evidence="5" type="ORF">C7447_10830</name>
</gene>
<dbReference type="PROSITE" id="PS51371">
    <property type="entry name" value="CBS"/>
    <property type="match status" value="2"/>
</dbReference>
<dbReference type="Gene3D" id="3.10.580.10">
    <property type="entry name" value="CBS-domain"/>
    <property type="match status" value="1"/>
</dbReference>
<keyword evidence="6" id="KW-1185">Reference proteome</keyword>
<name>A0A5S5DJZ6_9FLAO</name>
<dbReference type="InterPro" id="IPR051257">
    <property type="entry name" value="Diverse_CBS-Domain"/>
</dbReference>
<dbReference type="PANTHER" id="PTHR43080">
    <property type="entry name" value="CBS DOMAIN-CONTAINING PROTEIN CBSX3, MITOCHONDRIAL"/>
    <property type="match status" value="1"/>
</dbReference>
<dbReference type="SMART" id="SM00116">
    <property type="entry name" value="CBS"/>
    <property type="match status" value="2"/>
</dbReference>
<dbReference type="Pfam" id="PF10335">
    <property type="entry name" value="DUF294_C"/>
    <property type="match status" value="1"/>
</dbReference>
<evidence type="ECO:0000313" key="5">
    <source>
        <dbReference type="EMBL" id="TYP96280.1"/>
    </source>
</evidence>
<evidence type="ECO:0000259" key="4">
    <source>
        <dbReference type="PROSITE" id="PS51371"/>
    </source>
</evidence>
<reference evidence="5 6" key="1">
    <citation type="submission" date="2019-07" db="EMBL/GenBank/DDBJ databases">
        <title>Genomic Encyclopedia of Type Strains, Phase IV (KMG-IV): sequencing the most valuable type-strain genomes for metagenomic binning, comparative biology and taxonomic classification.</title>
        <authorList>
            <person name="Goeker M."/>
        </authorList>
    </citation>
    <scope>NUCLEOTIDE SEQUENCE [LARGE SCALE GENOMIC DNA]</scope>
    <source>
        <strain evidence="5 6">DSM 18961</strain>
    </source>
</reference>
<dbReference type="InterPro" id="IPR018821">
    <property type="entry name" value="DUF294_put_nucleoTrafse_sb-bd"/>
</dbReference>
<dbReference type="InterPro" id="IPR046342">
    <property type="entry name" value="CBS_dom_sf"/>
</dbReference>
<dbReference type="InterPro" id="IPR000595">
    <property type="entry name" value="cNMP-bd_dom"/>
</dbReference>
<evidence type="ECO:0000259" key="3">
    <source>
        <dbReference type="PROSITE" id="PS50042"/>
    </source>
</evidence>
<feature type="domain" description="CBS" evidence="4">
    <location>
        <begin position="228"/>
        <end position="288"/>
    </location>
</feature>
<comment type="caution">
    <text evidence="5">The sequence shown here is derived from an EMBL/GenBank/DDBJ whole genome shotgun (WGS) entry which is preliminary data.</text>
</comment>
<evidence type="ECO:0000256" key="1">
    <source>
        <dbReference type="ARBA" id="ARBA00023122"/>
    </source>
</evidence>
<dbReference type="InterPro" id="IPR014710">
    <property type="entry name" value="RmlC-like_jellyroll"/>
</dbReference>
<keyword evidence="1 2" id="KW-0129">CBS domain</keyword>
<feature type="domain" description="Cyclic nucleotide-binding" evidence="3">
    <location>
        <begin position="17"/>
        <end position="135"/>
    </location>
</feature>
<dbReference type="Pfam" id="PF00571">
    <property type="entry name" value="CBS"/>
    <property type="match status" value="2"/>
</dbReference>
<dbReference type="Gene3D" id="2.60.120.10">
    <property type="entry name" value="Jelly Rolls"/>
    <property type="match status" value="1"/>
</dbReference>
<dbReference type="Proteomes" id="UP000323136">
    <property type="component" value="Unassembled WGS sequence"/>
</dbReference>
<dbReference type="PANTHER" id="PTHR43080:SF2">
    <property type="entry name" value="CBS DOMAIN-CONTAINING PROTEIN"/>
    <property type="match status" value="1"/>
</dbReference>
<sequence length="630" mass="72208">MNTIAERIYDFLKQYPPFSMLSREQLLSICEAVDVHYLEKGNYLFETGKSVKDEFYVVKDGAIGIFRTETNTLIDECDEGDIFGLRALMRKDSYKLSAKAIEESIVYSVSSSLFEKYITTNPEASSFLMTSFVTNTRSSYIESKEIKQKTTKLHDFSDEQSADYSKNPIHCEAYTSIKAAAKLMTKNQVGSIIITEDNKPIGIITDKDLRIKIATGNISINENVTKVMSSPVITFPENITVSEAQIAMLKHKITHLCITKDGTTNSELTGILSEHDIIVIRENNASALIKEVKRAKTPEYLHQIRQRAQYLLERYIEQKIPITFITKIISAINDSITEKIIDLAIREMPTLPPTTFAWLAIGSQGRQEQLLLTDQDNALVFDNVSETQYETTKQYFLSLSKKINEGLNTVGFEFCPADMMASNPKWCLSVSEWKNQFERWIKSPDQDNLMLCTIFFDFEYVFGNRDLVSKMSEDIFESIDSYEIFLNYLGLNALKNPPPISFFRQFLVEQSGEHKDQFDIKARAMMPLVDAARLLILSKNIKAHNNTIVRFTKLAELEPQNKELYEDCSEAFKNLLRFRTEQGLTNNDSGRFIDLKSLSKANRLELKRCFKAVKEIQELIQVRFNLSHFL</sequence>
<dbReference type="CDD" id="cd05401">
    <property type="entry name" value="NT_GlnE_GlnD_like"/>
    <property type="match status" value="1"/>
</dbReference>